<feature type="transmembrane region" description="Helical" evidence="8">
    <location>
        <begin position="149"/>
        <end position="176"/>
    </location>
</feature>
<feature type="transmembrane region" description="Helical" evidence="8">
    <location>
        <begin position="271"/>
        <end position="291"/>
    </location>
</feature>
<feature type="transmembrane region" description="Helical" evidence="8">
    <location>
        <begin position="345"/>
        <end position="365"/>
    </location>
</feature>
<feature type="transmembrane region" description="Helical" evidence="8">
    <location>
        <begin position="439"/>
        <end position="461"/>
    </location>
</feature>
<feature type="transmembrane region" description="Helical" evidence="8">
    <location>
        <begin position="303"/>
        <end position="319"/>
    </location>
</feature>
<proteinExistence type="inferred from homology"/>
<keyword evidence="6 8" id="KW-0472">Membrane</keyword>
<comment type="similarity">
    <text evidence="7">Belongs to the glycosyltransferase 87 family.</text>
</comment>
<evidence type="ECO:0000256" key="2">
    <source>
        <dbReference type="ARBA" id="ARBA00022475"/>
    </source>
</evidence>
<gene>
    <name evidence="9" type="ORF">IAC96_00480</name>
</gene>
<accession>A0A9D1EBP8</accession>
<evidence type="ECO:0000256" key="5">
    <source>
        <dbReference type="ARBA" id="ARBA00022989"/>
    </source>
</evidence>
<organism evidence="9 10">
    <name type="scientific">Candidatus Fimimorpha faecalis</name>
    <dbReference type="NCBI Taxonomy" id="2840824"/>
    <lineage>
        <taxon>Bacteria</taxon>
        <taxon>Bacillati</taxon>
        <taxon>Bacillota</taxon>
        <taxon>Clostridia</taxon>
        <taxon>Eubacteriales</taxon>
        <taxon>Candidatus Fimimorpha</taxon>
    </lineage>
</organism>
<reference evidence="9" key="2">
    <citation type="journal article" date="2021" name="PeerJ">
        <title>Extensive microbial diversity within the chicken gut microbiome revealed by metagenomics and culture.</title>
        <authorList>
            <person name="Gilroy R."/>
            <person name="Ravi A."/>
            <person name="Getino M."/>
            <person name="Pursley I."/>
            <person name="Horton D.L."/>
            <person name="Alikhan N.F."/>
            <person name="Baker D."/>
            <person name="Gharbi K."/>
            <person name="Hall N."/>
            <person name="Watson M."/>
            <person name="Adriaenssens E.M."/>
            <person name="Foster-Nyarko E."/>
            <person name="Jarju S."/>
            <person name="Secka A."/>
            <person name="Antonio M."/>
            <person name="Oren A."/>
            <person name="Chaudhuri R.R."/>
            <person name="La Ragione R."/>
            <person name="Hildebrand F."/>
            <person name="Pallen M.J."/>
        </authorList>
    </citation>
    <scope>NUCLEOTIDE SEQUENCE</scope>
    <source>
        <strain evidence="9">ChiW13-3771</strain>
    </source>
</reference>
<feature type="transmembrane region" description="Helical" evidence="8">
    <location>
        <begin position="19"/>
        <end position="36"/>
    </location>
</feature>
<keyword evidence="5 8" id="KW-1133">Transmembrane helix</keyword>
<evidence type="ECO:0000256" key="1">
    <source>
        <dbReference type="ARBA" id="ARBA00004651"/>
    </source>
</evidence>
<evidence type="ECO:0000256" key="6">
    <source>
        <dbReference type="ARBA" id="ARBA00023136"/>
    </source>
</evidence>
<dbReference type="InterPro" id="IPR018584">
    <property type="entry name" value="GT87"/>
</dbReference>
<comment type="subcellular location">
    <subcellularLocation>
        <location evidence="1">Cell membrane</location>
        <topology evidence="1">Multi-pass membrane protein</topology>
    </subcellularLocation>
</comment>
<evidence type="ECO:0000256" key="4">
    <source>
        <dbReference type="ARBA" id="ARBA00022692"/>
    </source>
</evidence>
<comment type="caution">
    <text evidence="9">The sequence shown here is derived from an EMBL/GenBank/DDBJ whole genome shotgun (WGS) entry which is preliminary data.</text>
</comment>
<sequence>MREKKKTVGFFKTWKELCFWDYLIFLILAGICFLSFQQNDLLHTAGCSYGYLNGHILDFYDYCGEFEIHPSYMPSMYLLFAIWNIPIRILGIVTVPTENLPLIAIMWAKLLPCILYMISGFVIYGICMEIGMGRKKSKLCTYASLTMPIGFYAQFIFGQYDIFMVLCILLGVYFYLKNKDFYFIFWFAIAITFKYSALLIFLPLLLLKTKNVWKIILSCVAAAVPYGIEFLLYIGSKAFSNYAFGIGSSGDNPTGYIFNATLFTGFQLGTVQFSVSLVIMGFGIICALAYFTRVKEKKELIKWMLYLCCLVSFVLFGLAKWHPQWLLMAVPFWVISAFIHRDTKIFMIIDILFMMFFTIFNVMMIPNNVDQAMFNHGIFAGMVNGEIGTKLTMGNLIGKLDPMICLSMISMIMLVYALFKHPKYCAESFALQENCMGWIRTRFVVGVAMFVVPAFLCLYASQVGTQPTYEVKSGTSGVILSEQEDSVVQPFISQGSILDQIQFPVMTNGRANNVDLVVTLREQSTGKELYTESFNASGWWDGKLIQLFTGEIPTEKDEVYEVVFKIEPRETESKLALYLNTVTPIEHDKEKSVIEGEKNDSQVQMIVYQK</sequence>
<name>A0A9D1EBP8_9FIRM</name>
<keyword evidence="4 8" id="KW-0812">Transmembrane</keyword>
<evidence type="ECO:0000256" key="3">
    <source>
        <dbReference type="ARBA" id="ARBA00022679"/>
    </source>
</evidence>
<feature type="transmembrane region" description="Helical" evidence="8">
    <location>
        <begin position="400"/>
        <end position="419"/>
    </location>
</feature>
<keyword evidence="3" id="KW-0808">Transferase</keyword>
<keyword evidence="2" id="KW-1003">Cell membrane</keyword>
<evidence type="ECO:0000256" key="7">
    <source>
        <dbReference type="ARBA" id="ARBA00024033"/>
    </source>
</evidence>
<dbReference type="GO" id="GO:0016758">
    <property type="term" value="F:hexosyltransferase activity"/>
    <property type="evidence" value="ECO:0007669"/>
    <property type="project" value="InterPro"/>
</dbReference>
<protein>
    <submittedName>
        <fullName evidence="9">DUF2029 domain-containing protein</fullName>
    </submittedName>
</protein>
<evidence type="ECO:0000256" key="8">
    <source>
        <dbReference type="SAM" id="Phobius"/>
    </source>
</evidence>
<dbReference type="AlphaFoldDB" id="A0A9D1EBP8"/>
<evidence type="ECO:0000313" key="9">
    <source>
        <dbReference type="EMBL" id="HIR87402.1"/>
    </source>
</evidence>
<feature type="transmembrane region" description="Helical" evidence="8">
    <location>
        <begin position="182"/>
        <end position="205"/>
    </location>
</feature>
<feature type="transmembrane region" description="Helical" evidence="8">
    <location>
        <begin position="102"/>
        <end position="128"/>
    </location>
</feature>
<dbReference type="EMBL" id="DVHN01000002">
    <property type="protein sequence ID" value="HIR87402.1"/>
    <property type="molecule type" value="Genomic_DNA"/>
</dbReference>
<evidence type="ECO:0000313" key="10">
    <source>
        <dbReference type="Proteomes" id="UP000824201"/>
    </source>
</evidence>
<dbReference type="Pfam" id="PF09594">
    <property type="entry name" value="GT87"/>
    <property type="match status" value="1"/>
</dbReference>
<reference evidence="9" key="1">
    <citation type="submission" date="2020-10" db="EMBL/GenBank/DDBJ databases">
        <authorList>
            <person name="Gilroy R."/>
        </authorList>
    </citation>
    <scope>NUCLEOTIDE SEQUENCE</scope>
    <source>
        <strain evidence="9">ChiW13-3771</strain>
    </source>
</reference>
<dbReference type="GO" id="GO:0005886">
    <property type="term" value="C:plasma membrane"/>
    <property type="evidence" value="ECO:0007669"/>
    <property type="project" value="UniProtKB-SubCell"/>
</dbReference>
<dbReference type="Proteomes" id="UP000824201">
    <property type="component" value="Unassembled WGS sequence"/>
</dbReference>
<feature type="transmembrane region" description="Helical" evidence="8">
    <location>
        <begin position="212"/>
        <end position="234"/>
    </location>
</feature>